<dbReference type="OrthoDB" id="10263760at2759"/>
<dbReference type="InterPro" id="IPR006168">
    <property type="entry name" value="G3P_DH_NAD-dep"/>
</dbReference>
<dbReference type="PANTHER" id="PTHR11728:SF8">
    <property type="entry name" value="GLYCEROL-3-PHOSPHATE DEHYDROGENASE [NAD(+)]-RELATED"/>
    <property type="match status" value="1"/>
</dbReference>
<evidence type="ECO:0000259" key="9">
    <source>
        <dbReference type="Pfam" id="PF01210"/>
    </source>
</evidence>
<dbReference type="Gene3D" id="3.40.50.720">
    <property type="entry name" value="NAD(P)-binding Rossmann-like Domain"/>
    <property type="match status" value="1"/>
</dbReference>
<accession>A0A0L8FXR6</accession>
<evidence type="ECO:0000256" key="1">
    <source>
        <dbReference type="ARBA" id="ARBA00011009"/>
    </source>
</evidence>
<dbReference type="SUPFAM" id="SSF48179">
    <property type="entry name" value="6-phosphogluconate dehydrogenase C-terminal domain-like"/>
    <property type="match status" value="1"/>
</dbReference>
<dbReference type="GO" id="GO:0141152">
    <property type="term" value="F:glycerol-3-phosphate dehydrogenase (NAD+) activity"/>
    <property type="evidence" value="ECO:0007669"/>
    <property type="project" value="UniProtKB-UniRule"/>
</dbReference>
<dbReference type="Pfam" id="PF07479">
    <property type="entry name" value="NAD_Gly3P_dh_C"/>
    <property type="match status" value="1"/>
</dbReference>
<comment type="similarity">
    <text evidence="1 7">Belongs to the NAD-dependent glycerol-3-phosphate dehydrogenase family.</text>
</comment>
<dbReference type="SUPFAM" id="SSF51735">
    <property type="entry name" value="NAD(P)-binding Rossmann-fold domains"/>
    <property type="match status" value="1"/>
</dbReference>
<feature type="binding site" evidence="6">
    <location>
        <position position="98"/>
    </location>
    <ligand>
        <name>NAD(+)</name>
        <dbReference type="ChEBI" id="CHEBI:57540"/>
    </ligand>
</feature>
<name>A0A0L8FXR6_OCTBM</name>
<dbReference type="Pfam" id="PF01210">
    <property type="entry name" value="NAD_Gly3P_dh_N"/>
    <property type="match status" value="1"/>
</dbReference>
<dbReference type="FunFam" id="1.10.1040.10:FF:000004">
    <property type="entry name" value="Glycerol-3-phosphate dehydrogenase [NAD(+)]"/>
    <property type="match status" value="1"/>
</dbReference>
<dbReference type="AlphaFoldDB" id="A0A0L8FXR6"/>
<gene>
    <name evidence="11" type="ORF">OCBIM_22004578mg</name>
</gene>
<dbReference type="InterPro" id="IPR036291">
    <property type="entry name" value="NAD(P)-bd_dom_sf"/>
</dbReference>
<dbReference type="InterPro" id="IPR008927">
    <property type="entry name" value="6-PGluconate_DH-like_C_sf"/>
</dbReference>
<feature type="binding site" evidence="6">
    <location>
        <begin position="10"/>
        <end position="15"/>
    </location>
    <ligand>
        <name>NAD(+)</name>
        <dbReference type="ChEBI" id="CHEBI:57540"/>
    </ligand>
</feature>
<dbReference type="EMBL" id="KQ425371">
    <property type="protein sequence ID" value="KOF69541.1"/>
    <property type="molecule type" value="Genomic_DNA"/>
</dbReference>
<keyword evidence="2 7" id="KW-0560">Oxidoreductase</keyword>
<dbReference type="EC" id="1.1.1.8" evidence="8"/>
<feature type="domain" description="Glycerol-3-phosphate dehydrogenase NAD-dependent N-terminal" evidence="9">
    <location>
        <begin position="6"/>
        <end position="107"/>
    </location>
</feature>
<dbReference type="InterPro" id="IPR006109">
    <property type="entry name" value="G3P_DH_NAD-dep_C"/>
</dbReference>
<dbReference type="GO" id="GO:0005829">
    <property type="term" value="C:cytosol"/>
    <property type="evidence" value="ECO:0007669"/>
    <property type="project" value="TreeGrafter"/>
</dbReference>
<protein>
    <recommendedName>
        <fullName evidence="8">Glycerol-3-phosphate dehydrogenase [NAD(+)]</fullName>
        <ecNumber evidence="8">1.1.1.8</ecNumber>
    </recommendedName>
</protein>
<feature type="binding site" evidence="6">
    <location>
        <position position="205"/>
    </location>
    <ligand>
        <name>NAD(+)</name>
        <dbReference type="ChEBI" id="CHEBI:57540"/>
    </ligand>
</feature>
<dbReference type="GO" id="GO:0005975">
    <property type="term" value="P:carbohydrate metabolic process"/>
    <property type="evidence" value="ECO:0007669"/>
    <property type="project" value="InterPro"/>
</dbReference>
<proteinExistence type="inferred from homology"/>
<evidence type="ECO:0000256" key="7">
    <source>
        <dbReference type="RuleBase" id="RU000437"/>
    </source>
</evidence>
<evidence type="ECO:0000256" key="5">
    <source>
        <dbReference type="PIRSR" id="PIRSR000114-1"/>
    </source>
</evidence>
<reference evidence="11" key="1">
    <citation type="submission" date="2015-07" db="EMBL/GenBank/DDBJ databases">
        <title>MeaNS - Measles Nucleotide Surveillance Program.</title>
        <authorList>
            <person name="Tran T."/>
            <person name="Druce J."/>
        </authorList>
    </citation>
    <scope>NUCLEOTIDE SEQUENCE</scope>
    <source>
        <strain evidence="11">UCB-OBI-ISO-001</strain>
        <tissue evidence="11">Gonad</tissue>
    </source>
</reference>
<dbReference type="GO" id="GO:0051287">
    <property type="term" value="F:NAD binding"/>
    <property type="evidence" value="ECO:0007669"/>
    <property type="project" value="UniProtKB-UniRule"/>
</dbReference>
<dbReference type="InterPro" id="IPR011128">
    <property type="entry name" value="G3P_DH_NAD-dep_N"/>
</dbReference>
<dbReference type="PANTHER" id="PTHR11728">
    <property type="entry name" value="GLYCEROL-3-PHOSPHATE DEHYDROGENASE"/>
    <property type="match status" value="1"/>
</dbReference>
<feature type="active site" description="Proton acceptor" evidence="5">
    <location>
        <position position="141"/>
    </location>
</feature>
<evidence type="ECO:0000256" key="2">
    <source>
        <dbReference type="ARBA" id="ARBA00023002"/>
    </source>
</evidence>
<feature type="domain" description="Glycerol-3-phosphate dehydrogenase NAD-dependent C-terminal" evidence="10">
    <location>
        <begin position="130"/>
        <end position="275"/>
    </location>
</feature>
<organism evidence="11">
    <name type="scientific">Octopus bimaculoides</name>
    <name type="common">California two-spotted octopus</name>
    <dbReference type="NCBI Taxonomy" id="37653"/>
    <lineage>
        <taxon>Eukaryota</taxon>
        <taxon>Metazoa</taxon>
        <taxon>Spiralia</taxon>
        <taxon>Lophotrochozoa</taxon>
        <taxon>Mollusca</taxon>
        <taxon>Cephalopoda</taxon>
        <taxon>Coleoidea</taxon>
        <taxon>Octopodiformes</taxon>
        <taxon>Octopoda</taxon>
        <taxon>Incirrata</taxon>
        <taxon>Octopodidae</taxon>
        <taxon>Octopus</taxon>
    </lineage>
</organism>
<comment type="catalytic activity">
    <reaction evidence="4 8">
        <text>sn-glycerol 3-phosphate + NAD(+) = dihydroxyacetone phosphate + NADH + H(+)</text>
        <dbReference type="Rhea" id="RHEA:11092"/>
        <dbReference type="ChEBI" id="CHEBI:15378"/>
        <dbReference type="ChEBI" id="CHEBI:57540"/>
        <dbReference type="ChEBI" id="CHEBI:57597"/>
        <dbReference type="ChEBI" id="CHEBI:57642"/>
        <dbReference type="ChEBI" id="CHEBI:57945"/>
        <dbReference type="EC" id="1.1.1.8"/>
    </reaction>
</comment>
<dbReference type="InterPro" id="IPR013328">
    <property type="entry name" value="6PGD_dom2"/>
</dbReference>
<sequence>MAPKRVCIIGSGNWGSAIAKITGKNVSERTNLFERTINMYMYEELYEGQKLSEIFNTTHINVKYLPGITIPENVVAVPDVLKATENADILIFVLPHQFVQGICSCKKKEVGLLMKNLFDTTYFRCSVVEDAATVEACGALKNVVAVGAGIGDGHKMGDNTKAAIVRLGMLEIIEFIDFFFKESNLRTYFESCGLADLVTTCHGGRNRKLGEALVYSNKTLIELEEEILKGQSFQGPLVAKAVFEILKSKKMVEKFPIFVAVHLICQRKMKTSEFINSLMNHPEHKTH</sequence>
<dbReference type="STRING" id="37653.A0A0L8FXR6"/>
<dbReference type="PRINTS" id="PR00077">
    <property type="entry name" value="GPDHDRGNASE"/>
</dbReference>
<evidence type="ECO:0000256" key="4">
    <source>
        <dbReference type="ARBA" id="ARBA00048683"/>
    </source>
</evidence>
<evidence type="ECO:0000259" key="10">
    <source>
        <dbReference type="Pfam" id="PF07479"/>
    </source>
</evidence>
<dbReference type="PIRSF" id="PIRSF000114">
    <property type="entry name" value="Glycerol-3-P_dh"/>
    <property type="match status" value="1"/>
</dbReference>
<feature type="binding site" evidence="6">
    <location>
        <position position="234"/>
    </location>
    <ligand>
        <name>NAD(+)</name>
        <dbReference type="ChEBI" id="CHEBI:57540"/>
    </ligand>
</feature>
<evidence type="ECO:0000256" key="3">
    <source>
        <dbReference type="ARBA" id="ARBA00023027"/>
    </source>
</evidence>
<evidence type="ECO:0000313" key="11">
    <source>
        <dbReference type="EMBL" id="KOF69541.1"/>
    </source>
</evidence>
<evidence type="ECO:0000256" key="6">
    <source>
        <dbReference type="PIRSR" id="PIRSR000114-3"/>
    </source>
</evidence>
<dbReference type="Gene3D" id="1.10.1040.10">
    <property type="entry name" value="N-(1-d-carboxylethyl)-l-norvaline Dehydrogenase, domain 2"/>
    <property type="match status" value="1"/>
</dbReference>
<evidence type="ECO:0000256" key="8">
    <source>
        <dbReference type="RuleBase" id="RU361243"/>
    </source>
</evidence>
<dbReference type="GO" id="GO:0046168">
    <property type="term" value="P:glycerol-3-phosphate catabolic process"/>
    <property type="evidence" value="ECO:0007669"/>
    <property type="project" value="UniProtKB-UniRule"/>
</dbReference>
<keyword evidence="3 6" id="KW-0520">NAD</keyword>